<sequence>MTKNYPQNCFTDSAVECLRPKRSTVKFLLDYSKSLKVVSTKFGDFETIQN</sequence>
<organism evidence="1 2">
    <name type="scientific">Psychroflexus salarius</name>
    <dbReference type="NCBI Taxonomy" id="1155689"/>
    <lineage>
        <taxon>Bacteria</taxon>
        <taxon>Pseudomonadati</taxon>
        <taxon>Bacteroidota</taxon>
        <taxon>Flavobacteriia</taxon>
        <taxon>Flavobacteriales</taxon>
        <taxon>Flavobacteriaceae</taxon>
        <taxon>Psychroflexus</taxon>
    </lineage>
</organism>
<proteinExistence type="predicted"/>
<dbReference type="Proteomes" id="UP000184462">
    <property type="component" value="Unassembled WGS sequence"/>
</dbReference>
<name>A0A1M4SA42_9FLAO</name>
<protein>
    <submittedName>
        <fullName evidence="1">Uncharacterized protein</fullName>
    </submittedName>
</protein>
<dbReference type="EMBL" id="FQTW01000001">
    <property type="protein sequence ID" value="SHE29094.1"/>
    <property type="molecule type" value="Genomic_DNA"/>
</dbReference>
<dbReference type="STRING" id="1155689.SAMN05444278_10146"/>
<keyword evidence="2" id="KW-1185">Reference proteome</keyword>
<dbReference type="AlphaFoldDB" id="A0A1M4SA42"/>
<evidence type="ECO:0000313" key="2">
    <source>
        <dbReference type="Proteomes" id="UP000184462"/>
    </source>
</evidence>
<reference evidence="1 2" key="1">
    <citation type="submission" date="2016-11" db="EMBL/GenBank/DDBJ databases">
        <authorList>
            <person name="Jaros S."/>
            <person name="Januszkiewicz K."/>
            <person name="Wedrychowicz H."/>
        </authorList>
    </citation>
    <scope>NUCLEOTIDE SEQUENCE [LARGE SCALE GENOMIC DNA]</scope>
    <source>
        <strain evidence="1 2">DSM 25661</strain>
    </source>
</reference>
<evidence type="ECO:0000313" key="1">
    <source>
        <dbReference type="EMBL" id="SHE29094.1"/>
    </source>
</evidence>
<accession>A0A1M4SA42</accession>
<gene>
    <name evidence="1" type="ORF">SAMN05444278_10146</name>
</gene>